<dbReference type="NCBIfam" id="NF004281">
    <property type="entry name" value="PRK05690.1"/>
    <property type="match status" value="1"/>
</dbReference>
<evidence type="ECO:0000256" key="8">
    <source>
        <dbReference type="ARBA" id="ARBA00066884"/>
    </source>
</evidence>
<dbReference type="Gene3D" id="3.40.50.720">
    <property type="entry name" value="NAD(P)-binding Rossmann-like Domain"/>
    <property type="match status" value="1"/>
</dbReference>
<dbReference type="GO" id="GO:0008146">
    <property type="term" value="F:sulfotransferase activity"/>
    <property type="evidence" value="ECO:0007669"/>
    <property type="project" value="TreeGrafter"/>
</dbReference>
<dbReference type="PANTHER" id="PTHR10953:SF102">
    <property type="entry name" value="ADENYLYLTRANSFERASE AND SULFURTRANSFERASE MOCS3"/>
    <property type="match status" value="1"/>
</dbReference>
<dbReference type="SUPFAM" id="SSF69572">
    <property type="entry name" value="Activating enzymes of the ubiquitin-like proteins"/>
    <property type="match status" value="1"/>
</dbReference>
<dbReference type="InterPro" id="IPR035985">
    <property type="entry name" value="Ubiquitin-activating_enz"/>
</dbReference>
<dbReference type="RefSeq" id="WP_011116428.1">
    <property type="nucleotide sequence ID" value="NC_004917.1"/>
</dbReference>
<comment type="similarity">
    <text evidence="1">Belongs to the HesA/MoeB/ThiF family.</text>
</comment>
<comment type="function">
    <text evidence="6">Catalyzes the adenylation by ATP of the carboxyl group of the C-terminal glycine of sulfur carrier protein MoaD.</text>
</comment>
<dbReference type="STRING" id="235279.HH_1588"/>
<comment type="subunit">
    <text evidence="7">Homodimer. Forms a stable heterotetrameric complex of 2 MoeB and 2 MoaD during adenylation of MoaD.</text>
</comment>
<keyword evidence="15" id="KW-1185">Reference proteome</keyword>
<keyword evidence="4" id="KW-0067">ATP-binding</keyword>
<evidence type="ECO:0000256" key="12">
    <source>
        <dbReference type="ARBA" id="ARBA00078531"/>
    </source>
</evidence>
<dbReference type="GO" id="GO:0005829">
    <property type="term" value="C:cytosol"/>
    <property type="evidence" value="ECO:0007669"/>
    <property type="project" value="TreeGrafter"/>
</dbReference>
<evidence type="ECO:0000256" key="3">
    <source>
        <dbReference type="ARBA" id="ARBA00022741"/>
    </source>
</evidence>
<protein>
    <recommendedName>
        <fullName evidence="9">Molybdopterin-synthase adenylyltransferase</fullName>
        <ecNumber evidence="8">2.7.7.80</ecNumber>
    </recommendedName>
    <alternativeName>
        <fullName evidence="12">MoaD protein adenylase</fullName>
    </alternativeName>
    <alternativeName>
        <fullName evidence="10">Molybdopterin-converting factor subunit 1 adenylase</fullName>
    </alternativeName>
    <alternativeName>
        <fullName evidence="11">Sulfur carrier protein MoaD adenylyltransferase</fullName>
    </alternativeName>
</protein>
<evidence type="ECO:0000256" key="2">
    <source>
        <dbReference type="ARBA" id="ARBA00022679"/>
    </source>
</evidence>
<feature type="domain" description="THIF-type NAD/FAD binding fold" evidence="13">
    <location>
        <begin position="12"/>
        <end position="247"/>
    </location>
</feature>
<dbReference type="CDD" id="cd00757">
    <property type="entry name" value="ThiF_MoeB_HesA_family"/>
    <property type="match status" value="1"/>
</dbReference>
<dbReference type="EC" id="2.7.7.80" evidence="8"/>
<dbReference type="Pfam" id="PF00899">
    <property type="entry name" value="ThiF"/>
    <property type="match status" value="1"/>
</dbReference>
<dbReference type="AlphaFoldDB" id="Q7VFT7"/>
<dbReference type="EMBL" id="AE017125">
    <property type="protein sequence ID" value="AAP78185.1"/>
    <property type="molecule type" value="Genomic_DNA"/>
</dbReference>
<evidence type="ECO:0000259" key="13">
    <source>
        <dbReference type="Pfam" id="PF00899"/>
    </source>
</evidence>
<dbReference type="GO" id="GO:0008641">
    <property type="term" value="F:ubiquitin-like modifier activating enzyme activity"/>
    <property type="evidence" value="ECO:0007669"/>
    <property type="project" value="InterPro"/>
</dbReference>
<evidence type="ECO:0000256" key="7">
    <source>
        <dbReference type="ARBA" id="ARBA00063809"/>
    </source>
</evidence>
<dbReference type="GO" id="GO:0004792">
    <property type="term" value="F:thiosulfate-cyanide sulfurtransferase activity"/>
    <property type="evidence" value="ECO:0007669"/>
    <property type="project" value="TreeGrafter"/>
</dbReference>
<evidence type="ECO:0000256" key="4">
    <source>
        <dbReference type="ARBA" id="ARBA00022840"/>
    </source>
</evidence>
<dbReference type="InterPro" id="IPR000594">
    <property type="entry name" value="ThiF_NAD_FAD-bd"/>
</dbReference>
<comment type="catalytic activity">
    <reaction evidence="5">
        <text>[molybdopterin-synthase sulfur-carrier protein]-C-terminal Gly-Gly + ATP + H(+) = [molybdopterin-synthase sulfur-carrier protein]-C-terminal Gly-Gly-AMP + diphosphate</text>
        <dbReference type="Rhea" id="RHEA:43616"/>
        <dbReference type="Rhea" id="RHEA-COMP:12159"/>
        <dbReference type="Rhea" id="RHEA-COMP:12202"/>
        <dbReference type="ChEBI" id="CHEBI:15378"/>
        <dbReference type="ChEBI" id="CHEBI:30616"/>
        <dbReference type="ChEBI" id="CHEBI:33019"/>
        <dbReference type="ChEBI" id="CHEBI:90618"/>
        <dbReference type="ChEBI" id="CHEBI:90778"/>
        <dbReference type="EC" id="2.7.7.80"/>
    </reaction>
</comment>
<dbReference type="GO" id="GO:0005524">
    <property type="term" value="F:ATP binding"/>
    <property type="evidence" value="ECO:0007669"/>
    <property type="project" value="UniProtKB-KW"/>
</dbReference>
<keyword evidence="3" id="KW-0547">Nucleotide-binding</keyword>
<dbReference type="FunFam" id="3.40.50.720:FF:000033">
    <property type="entry name" value="Adenylyltransferase and sulfurtransferase MOCS3"/>
    <property type="match status" value="1"/>
</dbReference>
<evidence type="ECO:0000256" key="6">
    <source>
        <dbReference type="ARBA" id="ARBA00055169"/>
    </source>
</evidence>
<dbReference type="PANTHER" id="PTHR10953">
    <property type="entry name" value="UBIQUITIN-ACTIVATING ENZYME E1"/>
    <property type="match status" value="1"/>
</dbReference>
<dbReference type="KEGG" id="hhe:HH_1588"/>
<evidence type="ECO:0000256" key="10">
    <source>
        <dbReference type="ARBA" id="ARBA00075110"/>
    </source>
</evidence>
<evidence type="ECO:0000313" key="14">
    <source>
        <dbReference type="EMBL" id="AAP78185.1"/>
    </source>
</evidence>
<accession>Q7VFT7</accession>
<organism evidence="14 15">
    <name type="scientific">Helicobacter hepaticus (strain ATCC 51449 / 3B1)</name>
    <dbReference type="NCBI Taxonomy" id="235279"/>
    <lineage>
        <taxon>Bacteria</taxon>
        <taxon>Pseudomonadati</taxon>
        <taxon>Campylobacterota</taxon>
        <taxon>Epsilonproteobacteria</taxon>
        <taxon>Campylobacterales</taxon>
        <taxon>Helicobacteraceae</taxon>
        <taxon>Helicobacter</taxon>
    </lineage>
</organism>
<proteinExistence type="inferred from homology"/>
<dbReference type="OrthoDB" id="9804286at2"/>
<gene>
    <name evidence="14" type="primary">thiF</name>
    <name evidence="14" type="ordered locus">HH_1588</name>
</gene>
<keyword evidence="2" id="KW-0808">Transferase</keyword>
<dbReference type="eggNOG" id="COG0476">
    <property type="taxonomic scope" value="Bacteria"/>
</dbReference>
<dbReference type="GO" id="GO:0061605">
    <property type="term" value="F:molybdopterin-synthase adenylyltransferase activity"/>
    <property type="evidence" value="ECO:0007669"/>
    <property type="project" value="UniProtKB-EC"/>
</dbReference>
<dbReference type="Proteomes" id="UP000002495">
    <property type="component" value="Chromosome"/>
</dbReference>
<evidence type="ECO:0000256" key="1">
    <source>
        <dbReference type="ARBA" id="ARBA00009919"/>
    </source>
</evidence>
<evidence type="ECO:0000256" key="9">
    <source>
        <dbReference type="ARBA" id="ARBA00073635"/>
    </source>
</evidence>
<name>Q7VFT7_HELHP</name>
<dbReference type="InterPro" id="IPR045886">
    <property type="entry name" value="ThiF/MoeB/HesA"/>
</dbReference>
<evidence type="ECO:0000256" key="11">
    <source>
        <dbReference type="ARBA" id="ARBA00075328"/>
    </source>
</evidence>
<evidence type="ECO:0000256" key="5">
    <source>
        <dbReference type="ARBA" id="ARBA00052218"/>
    </source>
</evidence>
<dbReference type="HOGENOM" id="CLU_013325_10_0_7"/>
<reference evidence="14 15" key="1">
    <citation type="journal article" date="2003" name="Proc. Natl. Acad. Sci. U.S.A.">
        <title>The complete genome sequence of the carcinogenic bacterium Helicobacter hepaticus.</title>
        <authorList>
            <person name="Suerbaum S."/>
            <person name="Josenhans C."/>
            <person name="Sterzenbach T."/>
            <person name="Drescher B."/>
            <person name="Brandt P."/>
            <person name="Bell M."/>
            <person name="Droege M."/>
            <person name="Fartmann B."/>
            <person name="Fischer H.-P."/>
            <person name="Ge Z."/>
            <person name="Hoerster A."/>
            <person name="Holland R."/>
            <person name="Klein K."/>
            <person name="Koenig J."/>
            <person name="Macko L."/>
            <person name="Mendz G.L."/>
            <person name="Nyakatura G."/>
            <person name="Schauer D.B."/>
            <person name="Shen Z."/>
            <person name="Weber J."/>
            <person name="Frosch M."/>
            <person name="Fox J.G."/>
        </authorList>
    </citation>
    <scope>NUCLEOTIDE SEQUENCE [LARGE SCALE GENOMIC DNA]</scope>
    <source>
        <strain evidence="15">ATCC 51449 / 3B1</strain>
    </source>
</reference>
<sequence length="270" mass="29295">MYNFTQEQLRRYARHFSLKECGFKGQEKILKSKVLIVGAGGLGSPVAFYLAAAGVGEIGIIDGDNVDLSNLQRQILHTTAEVSTPKIESAMAKLSALNPEITLTPHFTMLEAHNALEILSLYDVIVDGTDNFATKFLINDACVLLNKPYSHGGILRFSGQSMSIKPKESACYACIFDSPPPEGSVPNCASAGVFGAIAGMLGTIQAAEVLKIITGIGQPLYNQLLSFDATTMNFRKIKLKKNPKCRVCGNEGITQLQEYANPTCEIKLFR</sequence>
<evidence type="ECO:0000313" key="15">
    <source>
        <dbReference type="Proteomes" id="UP000002495"/>
    </source>
</evidence>